<protein>
    <recommendedName>
        <fullName evidence="4">PPE family protein</fullName>
    </recommendedName>
</protein>
<feature type="compositionally biased region" description="Gly residues" evidence="1">
    <location>
        <begin position="215"/>
        <end position="237"/>
    </location>
</feature>
<dbReference type="EMBL" id="BAAAOP010000012">
    <property type="protein sequence ID" value="GAA2190040.1"/>
    <property type="molecule type" value="Genomic_DNA"/>
</dbReference>
<evidence type="ECO:0000313" key="3">
    <source>
        <dbReference type="Proteomes" id="UP001501084"/>
    </source>
</evidence>
<comment type="caution">
    <text evidence="2">The sequence shown here is derived from an EMBL/GenBank/DDBJ whole genome shotgun (WGS) entry which is preliminary data.</text>
</comment>
<feature type="compositionally biased region" description="Gly residues" evidence="1">
    <location>
        <begin position="375"/>
        <end position="384"/>
    </location>
</feature>
<dbReference type="RefSeq" id="WP_346058536.1">
    <property type="nucleotide sequence ID" value="NZ_BAAAOP010000012.1"/>
</dbReference>
<name>A0ABP5N000_9MICO</name>
<proteinExistence type="predicted"/>
<gene>
    <name evidence="2" type="ORF">GCM10009786_25710</name>
</gene>
<feature type="compositionally biased region" description="Low complexity" evidence="1">
    <location>
        <begin position="436"/>
        <end position="446"/>
    </location>
</feature>
<feature type="compositionally biased region" description="Polar residues" evidence="1">
    <location>
        <begin position="292"/>
        <end position="306"/>
    </location>
</feature>
<feature type="region of interest" description="Disordered" evidence="1">
    <location>
        <begin position="368"/>
        <end position="453"/>
    </location>
</feature>
<evidence type="ECO:0008006" key="4">
    <source>
        <dbReference type="Google" id="ProtNLM"/>
    </source>
</evidence>
<feature type="compositionally biased region" description="Gly residues" evidence="1">
    <location>
        <begin position="392"/>
        <end position="410"/>
    </location>
</feature>
<keyword evidence="3" id="KW-1185">Reference proteome</keyword>
<accession>A0ABP5N000</accession>
<organism evidence="2 3">
    <name type="scientific">Leucobacter alluvii</name>
    <dbReference type="NCBI Taxonomy" id="340321"/>
    <lineage>
        <taxon>Bacteria</taxon>
        <taxon>Bacillati</taxon>
        <taxon>Actinomycetota</taxon>
        <taxon>Actinomycetes</taxon>
        <taxon>Micrococcales</taxon>
        <taxon>Microbacteriaceae</taxon>
        <taxon>Leucobacter</taxon>
    </lineage>
</organism>
<reference evidence="3" key="1">
    <citation type="journal article" date="2019" name="Int. J. Syst. Evol. Microbiol.">
        <title>The Global Catalogue of Microorganisms (GCM) 10K type strain sequencing project: providing services to taxonomists for standard genome sequencing and annotation.</title>
        <authorList>
            <consortium name="The Broad Institute Genomics Platform"/>
            <consortium name="The Broad Institute Genome Sequencing Center for Infectious Disease"/>
            <person name="Wu L."/>
            <person name="Ma J."/>
        </authorList>
    </citation>
    <scope>NUCLEOTIDE SEQUENCE [LARGE SCALE GENOMIC DNA]</scope>
    <source>
        <strain evidence="3">JCM 14919</strain>
    </source>
</reference>
<evidence type="ECO:0000256" key="1">
    <source>
        <dbReference type="SAM" id="MobiDB-lite"/>
    </source>
</evidence>
<feature type="region of interest" description="Disordered" evidence="1">
    <location>
        <begin position="174"/>
        <end position="307"/>
    </location>
</feature>
<feature type="compositionally biased region" description="Low complexity" evidence="1">
    <location>
        <begin position="238"/>
        <end position="253"/>
    </location>
</feature>
<dbReference type="Proteomes" id="UP001501084">
    <property type="component" value="Unassembled WGS sequence"/>
</dbReference>
<feature type="compositionally biased region" description="Pro residues" evidence="1">
    <location>
        <begin position="254"/>
        <end position="276"/>
    </location>
</feature>
<evidence type="ECO:0000313" key="2">
    <source>
        <dbReference type="EMBL" id="GAA2190040.1"/>
    </source>
</evidence>
<sequence>MSAEEELHHLASGASWHLDKLSWMQESLRNVKTRTQEVRESIENGEWSGTAASVAAAHLQAMELTLQNARSWLDDIEKIIPKHSELIRERAQQEIEALPMGGLPSTVRDAIDRGQPEAMTAYGLIGLGTGPVGVAVASAFFQERREEEARKAVDRMRKFVVERSEELDLAIRTGFDRVDPSDPNIKNQPTGDRDGTSSPVTGGPGPSVPPPVGRNPGGGGPTGTGPGSGGGGSGDVGGPVDPTGPNGPDGPNDPTLPQPLDPDWPPVITDPPPFDPDGPGSDGPGGPEDPNWTDTGQRPSVDSNLDGSAVRSGLGAAGLGAAGLAAGAKLAGAGGGSSGFGMGLGAVGPGGLGAAPAGAGLTGGGGLRGAAAAAGAGGSGGGSGASSNTAGSGRGARPGGMMMGGGAGGGAEKKSARSGLGGYIAPKLEDEGDGGPAARASRAGGRIPESDGS</sequence>